<name>A0A4R0K488_9ACTN</name>
<evidence type="ECO:0000256" key="2">
    <source>
        <dbReference type="ARBA" id="ARBA00023315"/>
    </source>
</evidence>
<dbReference type="GO" id="GO:0016747">
    <property type="term" value="F:acyltransferase activity, transferring groups other than amino-acyl groups"/>
    <property type="evidence" value="ECO:0007669"/>
    <property type="project" value="InterPro"/>
</dbReference>
<dbReference type="OrthoDB" id="4119890at2"/>
<keyword evidence="1 4" id="KW-0808">Transferase</keyword>
<proteinExistence type="predicted"/>
<accession>A0A4R0K488</accession>
<dbReference type="InterPro" id="IPR050832">
    <property type="entry name" value="Bact_Acetyltransf"/>
</dbReference>
<evidence type="ECO:0000259" key="3">
    <source>
        <dbReference type="PROSITE" id="PS51186"/>
    </source>
</evidence>
<organism evidence="4 5">
    <name type="scientific">Kribbella capetownensis</name>
    <dbReference type="NCBI Taxonomy" id="1572659"/>
    <lineage>
        <taxon>Bacteria</taxon>
        <taxon>Bacillati</taxon>
        <taxon>Actinomycetota</taxon>
        <taxon>Actinomycetes</taxon>
        <taxon>Propionibacteriales</taxon>
        <taxon>Kribbellaceae</taxon>
        <taxon>Kribbella</taxon>
    </lineage>
</organism>
<dbReference type="PROSITE" id="PS51186">
    <property type="entry name" value="GNAT"/>
    <property type="match status" value="2"/>
</dbReference>
<feature type="domain" description="N-acetyltransferase" evidence="3">
    <location>
        <begin position="133"/>
        <end position="275"/>
    </location>
</feature>
<reference evidence="4 5" key="1">
    <citation type="submission" date="2019-02" db="EMBL/GenBank/DDBJ databases">
        <title>Kribbella capetownensis sp. nov. and Kribbella speibonae sp. nov., isolated from soil.</title>
        <authorList>
            <person name="Curtis S.M."/>
            <person name="Norton I."/>
            <person name="Everest G.J."/>
            <person name="Meyers P.R."/>
        </authorList>
    </citation>
    <scope>NUCLEOTIDE SEQUENCE [LARGE SCALE GENOMIC DNA]</scope>
    <source>
        <strain evidence="4 5">YM53</strain>
    </source>
</reference>
<evidence type="ECO:0000256" key="1">
    <source>
        <dbReference type="ARBA" id="ARBA00022679"/>
    </source>
</evidence>
<dbReference type="AlphaFoldDB" id="A0A4R0K488"/>
<dbReference type="SUPFAM" id="SSF55729">
    <property type="entry name" value="Acyl-CoA N-acyltransferases (Nat)"/>
    <property type="match status" value="2"/>
</dbReference>
<keyword evidence="5" id="KW-1185">Reference proteome</keyword>
<protein>
    <submittedName>
        <fullName evidence="4">GNAT family N-acetyltransferase</fullName>
    </submittedName>
</protein>
<dbReference type="Proteomes" id="UP000293342">
    <property type="component" value="Unassembled WGS sequence"/>
</dbReference>
<evidence type="ECO:0000313" key="5">
    <source>
        <dbReference type="Proteomes" id="UP000293342"/>
    </source>
</evidence>
<feature type="domain" description="N-acetyltransferase" evidence="3">
    <location>
        <begin position="1"/>
        <end position="127"/>
    </location>
</feature>
<dbReference type="EMBL" id="SJKD01000001">
    <property type="protein sequence ID" value="TCC54130.1"/>
    <property type="molecule type" value="Genomic_DNA"/>
</dbReference>
<keyword evidence="2" id="KW-0012">Acyltransferase</keyword>
<dbReference type="PANTHER" id="PTHR43877">
    <property type="entry name" value="AMINOALKYLPHOSPHONATE N-ACETYLTRANSFERASE-RELATED-RELATED"/>
    <property type="match status" value="1"/>
</dbReference>
<dbReference type="Gene3D" id="3.40.630.30">
    <property type="match status" value="1"/>
</dbReference>
<comment type="caution">
    <text evidence="4">The sequence shown here is derived from an EMBL/GenBank/DDBJ whole genome shotgun (WGS) entry which is preliminary data.</text>
</comment>
<dbReference type="InterPro" id="IPR016181">
    <property type="entry name" value="Acyl_CoA_acyltransferase"/>
</dbReference>
<dbReference type="Pfam" id="PF00583">
    <property type="entry name" value="Acetyltransf_1"/>
    <property type="match status" value="1"/>
</dbReference>
<dbReference type="CDD" id="cd04301">
    <property type="entry name" value="NAT_SF"/>
    <property type="match status" value="1"/>
</dbReference>
<sequence>MPQLVMTPRGVEAGLRNSTTRIVLIAVDGPDVVGYGNVYLPDPEQEKPRVRITVHVPPELRRQGIGSALAEAISAEAARVGAASLLIVVSDDDASKEFATKRGFVIGRRMSRSSADLSAVPEPLPAPDGLRVVDYDQVAPQQLWLASMAVADGDPSGLSDSPPYDDWLATAWGHPDLRRDLSAAVVDGDTVLSFVTTTADPDRRVIWSNLTGTIPAARGRGLAKVVKSTALARARDAGFLTAHTGNDAGNAPMLAVNEWLGYRVTGASWTGEKTL</sequence>
<dbReference type="InterPro" id="IPR000182">
    <property type="entry name" value="GNAT_dom"/>
</dbReference>
<evidence type="ECO:0000313" key="4">
    <source>
        <dbReference type="EMBL" id="TCC54130.1"/>
    </source>
</evidence>
<gene>
    <name evidence="4" type="ORF">E0H75_06045</name>
</gene>